<proteinExistence type="predicted"/>
<dbReference type="HOGENOM" id="CLU_2449897_0_0_6"/>
<keyword evidence="3" id="KW-1185">Reference proteome</keyword>
<feature type="region of interest" description="Disordered" evidence="1">
    <location>
        <begin position="1"/>
        <end position="89"/>
    </location>
</feature>
<dbReference type="Proteomes" id="UP000027987">
    <property type="component" value="Chromosome"/>
</dbReference>
<feature type="compositionally biased region" description="Low complexity" evidence="1">
    <location>
        <begin position="14"/>
        <end position="27"/>
    </location>
</feature>
<evidence type="ECO:0000256" key="1">
    <source>
        <dbReference type="SAM" id="MobiDB-lite"/>
    </source>
</evidence>
<evidence type="ECO:0000313" key="2">
    <source>
        <dbReference type="EMBL" id="AIF48530.1"/>
    </source>
</evidence>
<dbReference type="AlphaFoldDB" id="A0A075K3A5"/>
<accession>A0A075K3A5</accession>
<dbReference type="KEGG" id="dja:HY57_15455"/>
<evidence type="ECO:0000313" key="3">
    <source>
        <dbReference type="Proteomes" id="UP000027987"/>
    </source>
</evidence>
<organism evidence="2 3">
    <name type="scientific">Dyella japonica A8</name>
    <dbReference type="NCBI Taxonomy" id="1217721"/>
    <lineage>
        <taxon>Bacteria</taxon>
        <taxon>Pseudomonadati</taxon>
        <taxon>Pseudomonadota</taxon>
        <taxon>Gammaproteobacteria</taxon>
        <taxon>Lysobacterales</taxon>
        <taxon>Rhodanobacteraceae</taxon>
        <taxon>Dyella</taxon>
    </lineage>
</organism>
<dbReference type="PATRIC" id="fig|1217721.7.peg.3165"/>
<gene>
    <name evidence="2" type="ORF">HY57_15455</name>
</gene>
<sequence>MVLAQASHDDVRVTAGTPASSTPGSSPMPAPVHAHSSPVEGQQKSVAKKPVQAAQKQPASVDGGYRLAHQAHPLDSYQNAVTPPPATER</sequence>
<dbReference type="EMBL" id="CP008884">
    <property type="protein sequence ID" value="AIF48530.1"/>
    <property type="molecule type" value="Genomic_DNA"/>
</dbReference>
<name>A0A075K3A5_9GAMM</name>
<reference evidence="2 3" key="1">
    <citation type="submission" date="2014-07" db="EMBL/GenBank/DDBJ databases">
        <title>Complete Genome Sequence of Dyella japonica Strain A8 Isolated from Malaysian Tropical Soil.</title>
        <authorList>
            <person name="Hui R.K.H."/>
            <person name="Chen J.-W."/>
            <person name="Chan K.-G."/>
            <person name="Leung F.C.C."/>
        </authorList>
    </citation>
    <scope>NUCLEOTIDE SEQUENCE [LARGE SCALE GENOMIC DNA]</scope>
    <source>
        <strain evidence="2 3">A8</strain>
    </source>
</reference>
<protein>
    <submittedName>
        <fullName evidence="2">Uncharacterized protein</fullName>
    </submittedName>
</protein>